<accession>A0A2K3KTN6</accession>
<protein>
    <submittedName>
        <fullName evidence="1">Uncharacterized protein</fullName>
    </submittedName>
</protein>
<sequence>MEQVADIMTKPLKLETFCNLRDKLGECMLVLWLGSWRANERGLVRARQSRLGLAWPAVAWLA</sequence>
<dbReference type="AlphaFoldDB" id="A0A2K3KTN6"/>
<organism evidence="1 2">
    <name type="scientific">Trifolium pratense</name>
    <name type="common">Red clover</name>
    <dbReference type="NCBI Taxonomy" id="57577"/>
    <lineage>
        <taxon>Eukaryota</taxon>
        <taxon>Viridiplantae</taxon>
        <taxon>Streptophyta</taxon>
        <taxon>Embryophyta</taxon>
        <taxon>Tracheophyta</taxon>
        <taxon>Spermatophyta</taxon>
        <taxon>Magnoliopsida</taxon>
        <taxon>eudicotyledons</taxon>
        <taxon>Gunneridae</taxon>
        <taxon>Pentapetalae</taxon>
        <taxon>rosids</taxon>
        <taxon>fabids</taxon>
        <taxon>Fabales</taxon>
        <taxon>Fabaceae</taxon>
        <taxon>Papilionoideae</taxon>
        <taxon>50 kb inversion clade</taxon>
        <taxon>NPAAA clade</taxon>
        <taxon>Hologalegina</taxon>
        <taxon>IRL clade</taxon>
        <taxon>Trifolieae</taxon>
        <taxon>Trifolium</taxon>
    </lineage>
</organism>
<dbReference type="EMBL" id="ASHM01109477">
    <property type="protein sequence ID" value="PNX69651.1"/>
    <property type="molecule type" value="Genomic_DNA"/>
</dbReference>
<name>A0A2K3KTN6_TRIPR</name>
<gene>
    <name evidence="1" type="ORF">L195_g056835</name>
</gene>
<evidence type="ECO:0000313" key="2">
    <source>
        <dbReference type="Proteomes" id="UP000236291"/>
    </source>
</evidence>
<evidence type="ECO:0000313" key="1">
    <source>
        <dbReference type="EMBL" id="PNX69651.1"/>
    </source>
</evidence>
<reference evidence="1 2" key="2">
    <citation type="journal article" date="2017" name="Front. Plant Sci.">
        <title>Gene Classification and Mining of Molecular Markers Useful in Red Clover (Trifolium pratense) Breeding.</title>
        <authorList>
            <person name="Istvanek J."/>
            <person name="Dluhosova J."/>
            <person name="Dluhos P."/>
            <person name="Patkova L."/>
            <person name="Nedelnik J."/>
            <person name="Repkova J."/>
        </authorList>
    </citation>
    <scope>NUCLEOTIDE SEQUENCE [LARGE SCALE GENOMIC DNA]</scope>
    <source>
        <strain evidence="2">cv. Tatra</strain>
        <tissue evidence="1">Young leaves</tissue>
    </source>
</reference>
<comment type="caution">
    <text evidence="1">The sequence shown here is derived from an EMBL/GenBank/DDBJ whole genome shotgun (WGS) entry which is preliminary data.</text>
</comment>
<reference evidence="1 2" key="1">
    <citation type="journal article" date="2014" name="Am. J. Bot.">
        <title>Genome assembly and annotation for red clover (Trifolium pratense; Fabaceae).</title>
        <authorList>
            <person name="Istvanek J."/>
            <person name="Jaros M."/>
            <person name="Krenek A."/>
            <person name="Repkova J."/>
        </authorList>
    </citation>
    <scope>NUCLEOTIDE SEQUENCE [LARGE SCALE GENOMIC DNA]</scope>
    <source>
        <strain evidence="2">cv. Tatra</strain>
        <tissue evidence="1">Young leaves</tissue>
    </source>
</reference>
<feature type="non-terminal residue" evidence="1">
    <location>
        <position position="62"/>
    </location>
</feature>
<proteinExistence type="predicted"/>
<dbReference type="Proteomes" id="UP000236291">
    <property type="component" value="Unassembled WGS sequence"/>
</dbReference>